<dbReference type="Gene3D" id="3.40.50.150">
    <property type="entry name" value="Vaccinia Virus protein VP39"/>
    <property type="match status" value="1"/>
</dbReference>
<dbReference type="GO" id="GO:0052913">
    <property type="term" value="F:16S rRNA (guanine(966)-N(2))-methyltransferase activity"/>
    <property type="evidence" value="ECO:0007669"/>
    <property type="project" value="UniProtKB-EC"/>
</dbReference>
<evidence type="ECO:0000313" key="4">
    <source>
        <dbReference type="Proteomes" id="UP000325122"/>
    </source>
</evidence>
<dbReference type="NCBIfam" id="TIGR00095">
    <property type="entry name" value="16S rRNA (guanine(966)-N(2))-methyltransferase RsmD"/>
    <property type="match status" value="1"/>
</dbReference>
<dbReference type="EMBL" id="VWOJ01000002">
    <property type="protein sequence ID" value="KAA5804082.1"/>
    <property type="molecule type" value="Genomic_DNA"/>
</dbReference>
<gene>
    <name evidence="3" type="primary">rsmD</name>
    <name evidence="3" type="ORF">F1654_09915</name>
</gene>
<dbReference type="PANTHER" id="PTHR43542">
    <property type="entry name" value="METHYLTRANSFERASE"/>
    <property type="match status" value="1"/>
</dbReference>
<reference evidence="3 4" key="1">
    <citation type="submission" date="2019-09" db="EMBL/GenBank/DDBJ databases">
        <authorList>
            <person name="Kevbrin V."/>
            <person name="Grouzdev D.S."/>
        </authorList>
    </citation>
    <scope>NUCLEOTIDE SEQUENCE [LARGE SCALE GENOMIC DNA]</scope>
    <source>
        <strain evidence="3 4">G-192</strain>
    </source>
</reference>
<dbReference type="Pfam" id="PF03602">
    <property type="entry name" value="Cons_hypoth95"/>
    <property type="match status" value="1"/>
</dbReference>
<dbReference type="InterPro" id="IPR004398">
    <property type="entry name" value="RNA_MeTrfase_RsmD"/>
</dbReference>
<dbReference type="EC" id="2.1.1.171" evidence="3"/>
<keyword evidence="2 3" id="KW-0808">Transferase</keyword>
<evidence type="ECO:0000313" key="3">
    <source>
        <dbReference type="EMBL" id="KAA5804082.1"/>
    </source>
</evidence>
<protein>
    <submittedName>
        <fullName evidence="3">16S rRNA (Guanine(966)-N(2))-methyltransferase RsmD</fullName>
        <ecNumber evidence="3">2.1.1.171</ecNumber>
    </submittedName>
</protein>
<organism evidence="3 4">
    <name type="scientific">Alkalicaulis satelles</name>
    <dbReference type="NCBI Taxonomy" id="2609175"/>
    <lineage>
        <taxon>Bacteria</taxon>
        <taxon>Pseudomonadati</taxon>
        <taxon>Pseudomonadota</taxon>
        <taxon>Alphaproteobacteria</taxon>
        <taxon>Maricaulales</taxon>
        <taxon>Maricaulaceae</taxon>
        <taxon>Alkalicaulis</taxon>
    </lineage>
</organism>
<sequence length="186" mass="19599">MRIVAGVHKGRPLAAPRGMTTRPTADRAREALFNKLAHAPWAPDIAGARVIDVFAGSGALGFEALSRGASFVLFVETDPGARGAIRTNVEALQAFGITKLHKGDAAHLGLKPEKVGAPFALAFLDPPYGKGLGERALQRLHEGGWLAPGALAVLETGAEETPDLSGWDVLDTQDAGAAKFWFVRRG</sequence>
<name>A0A5M6ZH32_9PROT</name>
<proteinExistence type="predicted"/>
<dbReference type="CDD" id="cd02440">
    <property type="entry name" value="AdoMet_MTases"/>
    <property type="match status" value="1"/>
</dbReference>
<keyword evidence="1 3" id="KW-0489">Methyltransferase</keyword>
<dbReference type="AlphaFoldDB" id="A0A5M6ZH32"/>
<accession>A0A5M6ZH32</accession>
<dbReference type="SUPFAM" id="SSF53335">
    <property type="entry name" value="S-adenosyl-L-methionine-dependent methyltransferases"/>
    <property type="match status" value="1"/>
</dbReference>
<dbReference type="Proteomes" id="UP000325122">
    <property type="component" value="Unassembled WGS sequence"/>
</dbReference>
<evidence type="ECO:0000256" key="1">
    <source>
        <dbReference type="ARBA" id="ARBA00022603"/>
    </source>
</evidence>
<dbReference type="PANTHER" id="PTHR43542:SF1">
    <property type="entry name" value="METHYLTRANSFERASE"/>
    <property type="match status" value="1"/>
</dbReference>
<dbReference type="RefSeq" id="WP_150023349.1">
    <property type="nucleotide sequence ID" value="NZ_VWOJ01000002.1"/>
</dbReference>
<comment type="caution">
    <text evidence="3">The sequence shown here is derived from an EMBL/GenBank/DDBJ whole genome shotgun (WGS) entry which is preliminary data.</text>
</comment>
<evidence type="ECO:0000256" key="2">
    <source>
        <dbReference type="ARBA" id="ARBA00022679"/>
    </source>
</evidence>
<dbReference type="InterPro" id="IPR029063">
    <property type="entry name" value="SAM-dependent_MTases_sf"/>
</dbReference>
<dbReference type="PIRSF" id="PIRSF004553">
    <property type="entry name" value="CHP00095"/>
    <property type="match status" value="1"/>
</dbReference>
<keyword evidence="4" id="KW-1185">Reference proteome</keyword>